<dbReference type="EMBL" id="KL198013">
    <property type="protein sequence ID" value="KDQ23261.1"/>
    <property type="molecule type" value="Genomic_DNA"/>
</dbReference>
<evidence type="ECO:0000313" key="2">
    <source>
        <dbReference type="Proteomes" id="UP000027073"/>
    </source>
</evidence>
<accession>A0A067NHK9</accession>
<sequence length="60" mass="6382">MGASSIQHQPLDYPLLLVRQTALEARDGSVFALASVEDGLRESRLSLEVLEEEGGGKKGG</sequence>
<organism evidence="1 2">
    <name type="scientific">Pleurotus ostreatus (strain PC15)</name>
    <name type="common">Oyster mushroom</name>
    <dbReference type="NCBI Taxonomy" id="1137138"/>
    <lineage>
        <taxon>Eukaryota</taxon>
        <taxon>Fungi</taxon>
        <taxon>Dikarya</taxon>
        <taxon>Basidiomycota</taxon>
        <taxon>Agaricomycotina</taxon>
        <taxon>Agaricomycetes</taxon>
        <taxon>Agaricomycetidae</taxon>
        <taxon>Agaricales</taxon>
        <taxon>Pleurotineae</taxon>
        <taxon>Pleurotaceae</taxon>
        <taxon>Pleurotus</taxon>
    </lineage>
</organism>
<dbReference type="HOGENOM" id="CLU_2942799_0_0_1"/>
<protein>
    <submittedName>
        <fullName evidence="1">Uncharacterized protein</fullName>
    </submittedName>
</protein>
<dbReference type="VEuPathDB" id="FungiDB:PLEOSDRAFT_1072678"/>
<dbReference type="AlphaFoldDB" id="A0A067NHK9"/>
<evidence type="ECO:0000313" key="1">
    <source>
        <dbReference type="EMBL" id="KDQ23261.1"/>
    </source>
</evidence>
<name>A0A067NHK9_PLEO1</name>
<dbReference type="InParanoid" id="A0A067NHK9"/>
<dbReference type="Proteomes" id="UP000027073">
    <property type="component" value="Unassembled WGS sequence"/>
</dbReference>
<gene>
    <name evidence="1" type="ORF">PLEOSDRAFT_1072678</name>
</gene>
<proteinExistence type="predicted"/>
<reference evidence="2" key="1">
    <citation type="journal article" date="2014" name="Proc. Natl. Acad. Sci. U.S.A.">
        <title>Extensive sampling of basidiomycete genomes demonstrates inadequacy of the white-rot/brown-rot paradigm for wood decay fungi.</title>
        <authorList>
            <person name="Riley R."/>
            <person name="Salamov A.A."/>
            <person name="Brown D.W."/>
            <person name="Nagy L.G."/>
            <person name="Floudas D."/>
            <person name="Held B.W."/>
            <person name="Levasseur A."/>
            <person name="Lombard V."/>
            <person name="Morin E."/>
            <person name="Otillar R."/>
            <person name="Lindquist E.A."/>
            <person name="Sun H."/>
            <person name="LaButti K.M."/>
            <person name="Schmutz J."/>
            <person name="Jabbour D."/>
            <person name="Luo H."/>
            <person name="Baker S.E."/>
            <person name="Pisabarro A.G."/>
            <person name="Walton J.D."/>
            <person name="Blanchette R.A."/>
            <person name="Henrissat B."/>
            <person name="Martin F."/>
            <person name="Cullen D."/>
            <person name="Hibbett D.S."/>
            <person name="Grigoriev I.V."/>
        </authorList>
    </citation>
    <scope>NUCLEOTIDE SEQUENCE [LARGE SCALE GENOMIC DNA]</scope>
    <source>
        <strain evidence="2">PC15</strain>
    </source>
</reference>